<dbReference type="InterPro" id="IPR002582">
    <property type="entry name" value="ACPS"/>
</dbReference>
<dbReference type="EC" id="2.7.8.7" evidence="8"/>
<dbReference type="GO" id="GO:0005737">
    <property type="term" value="C:cytoplasm"/>
    <property type="evidence" value="ECO:0007669"/>
    <property type="project" value="UniProtKB-SubCell"/>
</dbReference>
<dbReference type="GO" id="GO:0008897">
    <property type="term" value="F:holo-[acyl-carrier-protein] synthase activity"/>
    <property type="evidence" value="ECO:0007669"/>
    <property type="project" value="UniProtKB-UniRule"/>
</dbReference>
<comment type="cofactor">
    <cofactor evidence="8">
        <name>Mg(2+)</name>
        <dbReference type="ChEBI" id="CHEBI:18420"/>
    </cofactor>
</comment>
<protein>
    <recommendedName>
        <fullName evidence="8">Holo-[acyl-carrier-protein] synthase</fullName>
        <shortName evidence="8">Holo-ACP synthase</shortName>
        <ecNumber evidence="8">2.7.8.7</ecNumber>
    </recommendedName>
    <alternativeName>
        <fullName evidence="8">4'-phosphopantetheinyl transferase AcpS</fullName>
    </alternativeName>
</protein>
<keyword evidence="6 8" id="KW-0443">Lipid metabolism</keyword>
<evidence type="ECO:0000256" key="6">
    <source>
        <dbReference type="ARBA" id="ARBA00023098"/>
    </source>
</evidence>
<comment type="similarity">
    <text evidence="8">Belongs to the P-Pant transferase superfamily. AcpS family.</text>
</comment>
<dbReference type="HAMAP" id="MF_00101">
    <property type="entry name" value="AcpS"/>
    <property type="match status" value="1"/>
</dbReference>
<evidence type="ECO:0000256" key="1">
    <source>
        <dbReference type="ARBA" id="ARBA00022516"/>
    </source>
</evidence>
<keyword evidence="7 8" id="KW-0275">Fatty acid biosynthesis</keyword>
<keyword evidence="1 8" id="KW-0444">Lipid biosynthesis</keyword>
<dbReference type="InterPro" id="IPR004568">
    <property type="entry name" value="Ppantetheine-prot_Trfase_dom"/>
</dbReference>
<dbReference type="Pfam" id="PF01648">
    <property type="entry name" value="ACPS"/>
    <property type="match status" value="1"/>
</dbReference>
<accession>A0A939KGW2</accession>
<comment type="subcellular location">
    <subcellularLocation>
        <location evidence="8">Cytoplasm</location>
    </subcellularLocation>
</comment>
<feature type="binding site" evidence="8">
    <location>
        <position position="52"/>
    </location>
    <ligand>
        <name>Mg(2+)</name>
        <dbReference type="ChEBI" id="CHEBI:18420"/>
    </ligand>
</feature>
<dbReference type="EMBL" id="JAFNJU010000010">
    <property type="protein sequence ID" value="MBO1265947.1"/>
    <property type="molecule type" value="Genomic_DNA"/>
</dbReference>
<keyword evidence="3 8" id="KW-0479">Metal-binding</keyword>
<evidence type="ECO:0000256" key="7">
    <source>
        <dbReference type="ARBA" id="ARBA00023160"/>
    </source>
</evidence>
<dbReference type="RefSeq" id="WP_207600462.1">
    <property type="nucleotide sequence ID" value="NZ_JAFNJU010000010.1"/>
</dbReference>
<evidence type="ECO:0000313" key="10">
    <source>
        <dbReference type="EMBL" id="MBO1265947.1"/>
    </source>
</evidence>
<evidence type="ECO:0000256" key="4">
    <source>
        <dbReference type="ARBA" id="ARBA00022832"/>
    </source>
</evidence>
<comment type="catalytic activity">
    <reaction evidence="8">
        <text>apo-[ACP] + CoA = holo-[ACP] + adenosine 3',5'-bisphosphate + H(+)</text>
        <dbReference type="Rhea" id="RHEA:12068"/>
        <dbReference type="Rhea" id="RHEA-COMP:9685"/>
        <dbReference type="Rhea" id="RHEA-COMP:9690"/>
        <dbReference type="ChEBI" id="CHEBI:15378"/>
        <dbReference type="ChEBI" id="CHEBI:29999"/>
        <dbReference type="ChEBI" id="CHEBI:57287"/>
        <dbReference type="ChEBI" id="CHEBI:58343"/>
        <dbReference type="ChEBI" id="CHEBI:64479"/>
        <dbReference type="EC" id="2.7.8.7"/>
    </reaction>
</comment>
<dbReference type="NCBIfam" id="TIGR00556">
    <property type="entry name" value="pantethn_trn"/>
    <property type="match status" value="1"/>
</dbReference>
<reference evidence="10" key="1">
    <citation type="submission" date="2021-03" db="EMBL/GenBank/DDBJ databases">
        <title>Proteiniclasticum marinus sp. nov., isolated from tidal flat sediment.</title>
        <authorList>
            <person name="Namirimu T."/>
            <person name="Yang J.-A."/>
            <person name="Yang S.-H."/>
            <person name="Kim Y.-J."/>
            <person name="Kwon K.K."/>
        </authorList>
    </citation>
    <scope>NUCLEOTIDE SEQUENCE</scope>
    <source>
        <strain evidence="10">SCR006</strain>
    </source>
</reference>
<evidence type="ECO:0000256" key="8">
    <source>
        <dbReference type="HAMAP-Rule" id="MF_00101"/>
    </source>
</evidence>
<dbReference type="NCBIfam" id="TIGR00516">
    <property type="entry name" value="acpS"/>
    <property type="match status" value="1"/>
</dbReference>
<name>A0A939KGW2_9CLOT</name>
<evidence type="ECO:0000256" key="3">
    <source>
        <dbReference type="ARBA" id="ARBA00022723"/>
    </source>
</evidence>
<dbReference type="InterPro" id="IPR037143">
    <property type="entry name" value="4-PPantetheinyl_Trfase_dom_sf"/>
</dbReference>
<comment type="function">
    <text evidence="8">Transfers the 4'-phosphopantetheine moiety from coenzyme A to a Ser of acyl-carrier-protein.</text>
</comment>
<dbReference type="AlphaFoldDB" id="A0A939KGW2"/>
<keyword evidence="11" id="KW-1185">Reference proteome</keyword>
<dbReference type="Gene3D" id="3.90.470.20">
    <property type="entry name" value="4'-phosphopantetheinyl transferase domain"/>
    <property type="match status" value="1"/>
</dbReference>
<dbReference type="GO" id="GO:0006633">
    <property type="term" value="P:fatty acid biosynthetic process"/>
    <property type="evidence" value="ECO:0007669"/>
    <property type="project" value="UniProtKB-UniRule"/>
</dbReference>
<keyword evidence="5 8" id="KW-0460">Magnesium</keyword>
<dbReference type="InterPro" id="IPR008278">
    <property type="entry name" value="4-PPantetheinyl_Trfase_dom"/>
</dbReference>
<dbReference type="GO" id="GO:0000287">
    <property type="term" value="F:magnesium ion binding"/>
    <property type="evidence" value="ECO:0007669"/>
    <property type="project" value="UniProtKB-UniRule"/>
</dbReference>
<keyword evidence="8" id="KW-0963">Cytoplasm</keyword>
<gene>
    <name evidence="8 10" type="primary">acpS</name>
    <name evidence="10" type="ORF">J3A84_12985</name>
</gene>
<evidence type="ECO:0000259" key="9">
    <source>
        <dbReference type="Pfam" id="PF01648"/>
    </source>
</evidence>
<organism evidence="10 11">
    <name type="scientific">Proteiniclasticum aestuarii</name>
    <dbReference type="NCBI Taxonomy" id="2817862"/>
    <lineage>
        <taxon>Bacteria</taxon>
        <taxon>Bacillati</taxon>
        <taxon>Bacillota</taxon>
        <taxon>Clostridia</taxon>
        <taxon>Eubacteriales</taxon>
        <taxon>Clostridiaceae</taxon>
        <taxon>Proteiniclasticum</taxon>
    </lineage>
</organism>
<sequence length="123" mass="14014">MILGTGMDIIEIERVHGAFQTERRKNRIFTEGEIERSGQSKSRLAGFYAAKEAFSKALGTGIKGISFKEIEVLKDPEGKPYFNMEPLMSHLTGRFGEKRFRVHLTISHDRERAVAMVIIEEEN</sequence>
<comment type="caution">
    <text evidence="10">The sequence shown here is derived from an EMBL/GenBank/DDBJ whole genome shotgun (WGS) entry which is preliminary data.</text>
</comment>
<feature type="binding site" evidence="8">
    <location>
        <position position="8"/>
    </location>
    <ligand>
        <name>Mg(2+)</name>
        <dbReference type="ChEBI" id="CHEBI:18420"/>
    </ligand>
</feature>
<keyword evidence="2 8" id="KW-0808">Transferase</keyword>
<dbReference type="SUPFAM" id="SSF56214">
    <property type="entry name" value="4'-phosphopantetheinyl transferase"/>
    <property type="match status" value="1"/>
</dbReference>
<evidence type="ECO:0000313" key="11">
    <source>
        <dbReference type="Proteomes" id="UP000664218"/>
    </source>
</evidence>
<dbReference type="Proteomes" id="UP000664218">
    <property type="component" value="Unassembled WGS sequence"/>
</dbReference>
<keyword evidence="4 8" id="KW-0276">Fatty acid metabolism</keyword>
<evidence type="ECO:0000256" key="2">
    <source>
        <dbReference type="ARBA" id="ARBA00022679"/>
    </source>
</evidence>
<proteinExistence type="inferred from homology"/>
<evidence type="ECO:0000256" key="5">
    <source>
        <dbReference type="ARBA" id="ARBA00022842"/>
    </source>
</evidence>
<feature type="domain" description="4'-phosphopantetheinyl transferase" evidence="9">
    <location>
        <begin position="6"/>
        <end position="96"/>
    </location>
</feature>